<evidence type="ECO:0000313" key="9">
    <source>
        <dbReference type="Proteomes" id="UP000250557"/>
    </source>
</evidence>
<dbReference type="Gene3D" id="3.50.50.60">
    <property type="entry name" value="FAD/NAD(P)-binding domain"/>
    <property type="match status" value="1"/>
</dbReference>
<comment type="catalytic activity">
    <reaction evidence="5">
        <text>a tetracycline + NADPH + O2 + H(+) = an 11a-hydroxytetracycline + NADP(+) + H2O</text>
        <dbReference type="Rhea" id="RHEA:61444"/>
        <dbReference type="ChEBI" id="CHEBI:15377"/>
        <dbReference type="ChEBI" id="CHEBI:15378"/>
        <dbReference type="ChEBI" id="CHEBI:15379"/>
        <dbReference type="ChEBI" id="CHEBI:57783"/>
        <dbReference type="ChEBI" id="CHEBI:58349"/>
        <dbReference type="ChEBI" id="CHEBI:144644"/>
        <dbReference type="ChEBI" id="CHEBI:144645"/>
    </reaction>
</comment>
<dbReference type="GO" id="GO:0046677">
    <property type="term" value="P:response to antibiotic"/>
    <property type="evidence" value="ECO:0007669"/>
    <property type="project" value="InterPro"/>
</dbReference>
<dbReference type="GO" id="GO:0004497">
    <property type="term" value="F:monooxygenase activity"/>
    <property type="evidence" value="ECO:0007669"/>
    <property type="project" value="UniProtKB-UniRule"/>
</dbReference>
<dbReference type="PRINTS" id="PR00420">
    <property type="entry name" value="RNGMNOXGNASE"/>
</dbReference>
<keyword evidence="2 5" id="KW-0274">FAD</keyword>
<reference evidence="8 10" key="2">
    <citation type="submission" date="2021-03" db="EMBL/GenBank/DDBJ databases">
        <title>Mucilaginibacter strains isolated from gold and copper mining confer multi heavy-metal resistance.</title>
        <authorList>
            <person name="Li Y."/>
        </authorList>
    </citation>
    <scope>NUCLEOTIDE SEQUENCE [LARGE SCALE GENOMIC DNA]</scope>
    <source>
        <strain evidence="8 10">P2-4</strain>
    </source>
</reference>
<feature type="domain" description="FAD-binding" evidence="6">
    <location>
        <begin position="7"/>
        <end position="170"/>
    </location>
</feature>
<proteinExistence type="inferred from homology"/>
<comment type="function">
    <text evidence="5">An FAD-requiring monooxygenase active on some tetracycline antibiotic derivatives, which leads to their inactivation. Hydroxylates carbon 11a of tetracycline and some analogs.</text>
</comment>
<feature type="domain" description="FAD-binding" evidence="6">
    <location>
        <begin position="296"/>
        <end position="329"/>
    </location>
</feature>
<evidence type="ECO:0000256" key="1">
    <source>
        <dbReference type="ARBA" id="ARBA00022630"/>
    </source>
</evidence>
<evidence type="ECO:0000313" key="8">
    <source>
        <dbReference type="EMBL" id="QTE50951.1"/>
    </source>
</evidence>
<dbReference type="EMBL" id="CP071880">
    <property type="protein sequence ID" value="QTE50951.1"/>
    <property type="molecule type" value="Genomic_DNA"/>
</dbReference>
<comment type="subcellular location">
    <subcellularLocation>
        <location evidence="5">Cytoplasm</location>
    </subcellularLocation>
</comment>
<dbReference type="GO" id="GO:0005737">
    <property type="term" value="C:cytoplasm"/>
    <property type="evidence" value="ECO:0007669"/>
    <property type="project" value="UniProtKB-SubCell"/>
</dbReference>
<dbReference type="AlphaFoldDB" id="A0AAE6JIP7"/>
<dbReference type="Pfam" id="PF01494">
    <property type="entry name" value="FAD_binding_3"/>
    <property type="match status" value="2"/>
</dbReference>
<keyword evidence="1 5" id="KW-0285">Flavoprotein</keyword>
<comment type="subunit">
    <text evidence="5">Monomer.</text>
</comment>
<keyword evidence="3 5" id="KW-0560">Oxidoreductase</keyword>
<feature type="binding site" evidence="5">
    <location>
        <position position="109"/>
    </location>
    <ligand>
        <name>FAD</name>
        <dbReference type="ChEBI" id="CHEBI:57692"/>
    </ligand>
</feature>
<dbReference type="Proteomes" id="UP000663940">
    <property type="component" value="Chromosome"/>
</dbReference>
<comment type="domain">
    <text evidence="5">Consists of an N-terminal FAD-binding domain with a Rossman fold and a C-terminal substrate-binding domain.</text>
</comment>
<dbReference type="InterPro" id="IPR043683">
    <property type="entry name" value="TetX_monooxygenase"/>
</dbReference>
<keyword evidence="5" id="KW-0521">NADP</keyword>
<name>A0AAE6JIP7_9SPHI</name>
<evidence type="ECO:0000256" key="2">
    <source>
        <dbReference type="ARBA" id="ARBA00022827"/>
    </source>
</evidence>
<dbReference type="GO" id="GO:0071949">
    <property type="term" value="F:FAD binding"/>
    <property type="evidence" value="ECO:0007669"/>
    <property type="project" value="InterPro"/>
</dbReference>
<comment type="similarity">
    <text evidence="5">Belongs to the aromatic-ring hydroxylase family. TetX subfamily.</text>
</comment>
<keyword evidence="4 5" id="KW-0503">Monooxygenase</keyword>
<feature type="binding site" evidence="5">
    <location>
        <position position="43"/>
    </location>
    <ligand>
        <name>NADPH</name>
        <dbReference type="ChEBI" id="CHEBI:57783"/>
    </ligand>
</feature>
<feature type="binding site" evidence="5">
    <location>
        <position position="50"/>
    </location>
    <ligand>
        <name>FAD</name>
        <dbReference type="ChEBI" id="CHEBI:57692"/>
    </ligand>
</feature>
<comment type="cofactor">
    <cofactor evidence="5">
        <name>FAD</name>
        <dbReference type="ChEBI" id="CHEBI:57692"/>
    </cofactor>
</comment>
<reference evidence="7 9" key="1">
    <citation type="submission" date="2019-08" db="EMBL/GenBank/DDBJ databases">
        <title>Comparative genome analysis confer to the adaptation heavy metal polluted environment.</title>
        <authorList>
            <person name="Li Y."/>
        </authorList>
    </citation>
    <scope>NUCLEOTIDE SEQUENCE [LARGE SCALE GENOMIC DNA]</scope>
    <source>
        <strain evidence="7 9">P2</strain>
    </source>
</reference>
<accession>A0AAE6JIP7</accession>
<organism evidence="7 9">
    <name type="scientific">Mucilaginibacter rubeus</name>
    <dbReference type="NCBI Taxonomy" id="2027860"/>
    <lineage>
        <taxon>Bacteria</taxon>
        <taxon>Pseudomonadati</taxon>
        <taxon>Bacteroidota</taxon>
        <taxon>Sphingobacteriia</taxon>
        <taxon>Sphingobacteriales</taxon>
        <taxon>Sphingobacteriaceae</taxon>
        <taxon>Mucilaginibacter</taxon>
    </lineage>
</organism>
<gene>
    <name evidence="7" type="ORF">DIU31_024490</name>
    <name evidence="8" type="ORF">J3L21_02940</name>
</gene>
<dbReference type="Proteomes" id="UP000250557">
    <property type="component" value="Chromosome"/>
</dbReference>
<dbReference type="PANTHER" id="PTHR46972">
    <property type="entry name" value="MONOOXYGENASE ASQM-RELATED"/>
    <property type="match status" value="1"/>
</dbReference>
<evidence type="ECO:0000259" key="6">
    <source>
        <dbReference type="Pfam" id="PF01494"/>
    </source>
</evidence>
<dbReference type="HAMAP" id="MF_00845">
    <property type="entry name" value="TetX_monooxygenase"/>
    <property type="match status" value="1"/>
</dbReference>
<protein>
    <recommendedName>
        <fullName evidence="5">Flavin-dependent monooxygenase</fullName>
    </recommendedName>
    <alternativeName>
        <fullName evidence="5">TetX monooxygenase</fullName>
        <shortName evidence="5">TetX</shortName>
        <ecNumber evidence="5">1.14.13.-</ecNumber>
    </alternativeName>
</protein>
<keyword evidence="10" id="KW-1185">Reference proteome</keyword>
<evidence type="ECO:0000256" key="5">
    <source>
        <dbReference type="HAMAP-Rule" id="MF_00845"/>
    </source>
</evidence>
<keyword evidence="5" id="KW-0963">Cytoplasm</keyword>
<dbReference type="InterPro" id="IPR036188">
    <property type="entry name" value="FAD/NAD-bd_sf"/>
</dbReference>
<dbReference type="PANTHER" id="PTHR46972:SF1">
    <property type="entry name" value="FAD DEPENDENT OXIDOREDUCTASE DOMAIN-CONTAINING PROTEIN"/>
    <property type="match status" value="1"/>
</dbReference>
<dbReference type="EMBL" id="CP043451">
    <property type="protein sequence ID" value="QEM06519.1"/>
    <property type="molecule type" value="Genomic_DNA"/>
</dbReference>
<sequence>MLLDNKQVAIVGGGPAGLALARLLQLKGADVKVYERDIDRNVRVQGATLDLHEGTGLEALKRSGLLDKFYKYHRPVASKMLLVDRMLDIAFDDHNFATITAETRPEIDRAPLRDILLNSLRQDTVVWDSHFISMQRERKGWRLFFKNGSNAYADLVIAADGANSKVRPYLSDVEPVYSGITLIEGNIYNAEKYTPKLFSFARGGKVMAFDDGQFVGYGTKADGSIMFVVNFKTPENWLEQSGINFNNREEVFEWFKKDFASWSDEWHEFFTNDAVCFIPRPQYYFPLNQSWETDESLTLIGDAAHRMPPYAGEGANVALQDSFELAECLTGNQFTDIKEAIAHFEKEMVERGAKATKDTLENSERMFSKTGLAQMTEFFNHVKKQ</sequence>
<evidence type="ECO:0000256" key="3">
    <source>
        <dbReference type="ARBA" id="ARBA00023002"/>
    </source>
</evidence>
<dbReference type="SUPFAM" id="SSF51905">
    <property type="entry name" value="FAD/NAD(P)-binding domain"/>
    <property type="match status" value="1"/>
</dbReference>
<evidence type="ECO:0000313" key="10">
    <source>
        <dbReference type="Proteomes" id="UP000663940"/>
    </source>
</evidence>
<evidence type="ECO:0000256" key="4">
    <source>
        <dbReference type="ARBA" id="ARBA00023033"/>
    </source>
</evidence>
<feature type="binding site" evidence="5">
    <location>
        <position position="302"/>
    </location>
    <ligand>
        <name>FAD</name>
        <dbReference type="ChEBI" id="CHEBI:57692"/>
    </ligand>
</feature>
<dbReference type="RefSeq" id="WP_112657055.1">
    <property type="nucleotide sequence ID" value="NZ_CP043451.1"/>
</dbReference>
<evidence type="ECO:0000313" key="7">
    <source>
        <dbReference type="EMBL" id="QEM06519.1"/>
    </source>
</evidence>
<keyword evidence="5" id="KW-0547">Nucleotide-binding</keyword>
<dbReference type="InterPro" id="IPR002938">
    <property type="entry name" value="FAD-bd"/>
</dbReference>
<dbReference type="EC" id="1.14.13.-" evidence="5"/>